<comment type="caution">
    <text evidence="10">The sequence shown here is derived from an EMBL/GenBank/DDBJ whole genome shotgun (WGS) entry which is preliminary data.</text>
</comment>
<dbReference type="Pfam" id="PF02687">
    <property type="entry name" value="FtsX"/>
    <property type="match status" value="1"/>
</dbReference>
<evidence type="ECO:0000256" key="2">
    <source>
        <dbReference type="ARBA" id="ARBA00022475"/>
    </source>
</evidence>
<sequence>MLQIALTLGVVCNALFVVGQRLDRMHRATGIDEANLLLINTSHTGLKTNTDASRSQLDASIQGDLQALRKLPDVADAYESNSMPLARFGEGLGLRKTADKHGDINGLIFYVDEHAIPTLGLKLIAGRNFRADEIGAHSLLGVVEPPVIIITQHMANELFPAGDALGKQVYMTSSTRPSTIIGIIGHMESNAPHANDEDYVWNCMLLPYRMTASQRIYVIRARPGRLQAATQSVPTALIAQDPLRVIPDGYGDEAGGRTFAQVRADTFRSDRAVLQFMLVISVILLAVTGAGIVGLTSFWVGQRRKQIGVRRALGATQHGILLYFLTENIFISSCGVILGVAMAIGFNLWMETQFEMHRLPLPYIAWGVVALLVLGQAAVLGPALRASKVSPMEATRSV</sequence>
<dbReference type="InterPro" id="IPR003838">
    <property type="entry name" value="ABC3_permease_C"/>
</dbReference>
<feature type="domain" description="MacB-like periplasmic core" evidence="9">
    <location>
        <begin position="5"/>
        <end position="231"/>
    </location>
</feature>
<dbReference type="PANTHER" id="PTHR30572">
    <property type="entry name" value="MEMBRANE COMPONENT OF TRANSPORTER-RELATED"/>
    <property type="match status" value="1"/>
</dbReference>
<feature type="transmembrane region" description="Helical" evidence="7">
    <location>
        <begin position="364"/>
        <end position="384"/>
    </location>
</feature>
<keyword evidence="5 7" id="KW-0472">Membrane</keyword>
<keyword evidence="3 7" id="KW-0812">Transmembrane</keyword>
<organism evidence="10 11">
    <name type="scientific">Dyella flava</name>
    <dbReference type="NCBI Taxonomy" id="1920170"/>
    <lineage>
        <taxon>Bacteria</taxon>
        <taxon>Pseudomonadati</taxon>
        <taxon>Pseudomonadota</taxon>
        <taxon>Gammaproteobacteria</taxon>
        <taxon>Lysobacterales</taxon>
        <taxon>Rhodanobacteraceae</taxon>
        <taxon>Dyella</taxon>
    </lineage>
</organism>
<keyword evidence="2" id="KW-1003">Cell membrane</keyword>
<feature type="domain" description="ABC3 transporter permease C-terminal" evidence="8">
    <location>
        <begin position="279"/>
        <end position="391"/>
    </location>
</feature>
<dbReference type="Proteomes" id="UP001430149">
    <property type="component" value="Unassembled WGS sequence"/>
</dbReference>
<accession>A0ABS2K673</accession>
<gene>
    <name evidence="10" type="ORF">ISP19_15050</name>
</gene>
<dbReference type="InterPro" id="IPR025857">
    <property type="entry name" value="MacB_PCD"/>
</dbReference>
<feature type="transmembrane region" description="Helical" evidence="7">
    <location>
        <begin position="320"/>
        <end position="344"/>
    </location>
</feature>
<evidence type="ECO:0000313" key="11">
    <source>
        <dbReference type="Proteomes" id="UP001430149"/>
    </source>
</evidence>
<evidence type="ECO:0000256" key="4">
    <source>
        <dbReference type="ARBA" id="ARBA00022989"/>
    </source>
</evidence>
<reference evidence="10" key="1">
    <citation type="submission" date="2020-10" db="EMBL/GenBank/DDBJ databases">
        <title>Phylogeny of dyella-like bacteria.</title>
        <authorList>
            <person name="Fu J."/>
        </authorList>
    </citation>
    <scope>NUCLEOTIDE SEQUENCE</scope>
    <source>
        <strain evidence="10">DHOC52</strain>
    </source>
</reference>
<evidence type="ECO:0000256" key="1">
    <source>
        <dbReference type="ARBA" id="ARBA00004651"/>
    </source>
</evidence>
<evidence type="ECO:0000256" key="3">
    <source>
        <dbReference type="ARBA" id="ARBA00022692"/>
    </source>
</evidence>
<evidence type="ECO:0000259" key="9">
    <source>
        <dbReference type="Pfam" id="PF12704"/>
    </source>
</evidence>
<evidence type="ECO:0000259" key="8">
    <source>
        <dbReference type="Pfam" id="PF02687"/>
    </source>
</evidence>
<feature type="transmembrane region" description="Helical" evidence="7">
    <location>
        <begin position="276"/>
        <end position="300"/>
    </location>
</feature>
<protein>
    <submittedName>
        <fullName evidence="10">ABC transporter permease</fullName>
    </submittedName>
</protein>
<dbReference type="EMBL" id="JADIKE010000037">
    <property type="protein sequence ID" value="MBM7126697.1"/>
    <property type="molecule type" value="Genomic_DNA"/>
</dbReference>
<evidence type="ECO:0000256" key="5">
    <source>
        <dbReference type="ARBA" id="ARBA00023136"/>
    </source>
</evidence>
<evidence type="ECO:0000313" key="10">
    <source>
        <dbReference type="EMBL" id="MBM7126697.1"/>
    </source>
</evidence>
<dbReference type="PANTHER" id="PTHR30572:SF4">
    <property type="entry name" value="ABC TRANSPORTER PERMEASE YTRF"/>
    <property type="match status" value="1"/>
</dbReference>
<evidence type="ECO:0000256" key="6">
    <source>
        <dbReference type="ARBA" id="ARBA00038076"/>
    </source>
</evidence>
<dbReference type="Pfam" id="PF12704">
    <property type="entry name" value="MacB_PCD"/>
    <property type="match status" value="1"/>
</dbReference>
<dbReference type="InterPro" id="IPR050250">
    <property type="entry name" value="Macrolide_Exporter_MacB"/>
</dbReference>
<keyword evidence="11" id="KW-1185">Reference proteome</keyword>
<comment type="subcellular location">
    <subcellularLocation>
        <location evidence="1">Cell membrane</location>
        <topology evidence="1">Multi-pass membrane protein</topology>
    </subcellularLocation>
</comment>
<comment type="similarity">
    <text evidence="6">Belongs to the ABC-4 integral membrane protein family.</text>
</comment>
<keyword evidence="4 7" id="KW-1133">Transmembrane helix</keyword>
<proteinExistence type="inferred from homology"/>
<name>A0ABS2K673_9GAMM</name>
<evidence type="ECO:0000256" key="7">
    <source>
        <dbReference type="SAM" id="Phobius"/>
    </source>
</evidence>